<keyword evidence="2" id="KW-1185">Reference proteome</keyword>
<name>A0A078B5Y6_STYLE</name>
<dbReference type="AlphaFoldDB" id="A0A078B5Y6"/>
<sequence length="197" mass="23043">MALIHFVSLTQNENNVQGIKLEAAAIKKRPKQRSHSRDIVNSFPAGFIEGFTRFSTFGKPDCTEQGMQLFRYLKQLETAFERTNNEDDQKNMMQVYFDLQLKCNYISSFEGVVVNKLLRDQIMKQEWMKYGLRQFLTDAMIVVELFINFFDDFLASQMTITAAQVHEDPFNFGVILGKIAKDIAIYFLQGWHEYFME</sequence>
<protein>
    <submittedName>
        <fullName evidence="1">Uncharacterized protein</fullName>
    </submittedName>
</protein>
<evidence type="ECO:0000313" key="2">
    <source>
        <dbReference type="Proteomes" id="UP000039865"/>
    </source>
</evidence>
<gene>
    <name evidence="1" type="primary">Contig1596.g1738</name>
    <name evidence="1" type="ORF">STYLEM_18033</name>
</gene>
<accession>A0A078B5Y6</accession>
<dbReference type="EMBL" id="CCKQ01017020">
    <property type="protein sequence ID" value="CDW88908.1"/>
    <property type="molecule type" value="Genomic_DNA"/>
</dbReference>
<reference evidence="1 2" key="1">
    <citation type="submission" date="2014-06" db="EMBL/GenBank/DDBJ databases">
        <authorList>
            <person name="Swart Estienne"/>
        </authorList>
    </citation>
    <scope>NUCLEOTIDE SEQUENCE [LARGE SCALE GENOMIC DNA]</scope>
    <source>
        <strain evidence="1 2">130c</strain>
    </source>
</reference>
<dbReference type="Proteomes" id="UP000039865">
    <property type="component" value="Unassembled WGS sequence"/>
</dbReference>
<evidence type="ECO:0000313" key="1">
    <source>
        <dbReference type="EMBL" id="CDW88908.1"/>
    </source>
</evidence>
<dbReference type="InParanoid" id="A0A078B5Y6"/>
<proteinExistence type="predicted"/>
<organism evidence="1 2">
    <name type="scientific">Stylonychia lemnae</name>
    <name type="common">Ciliate</name>
    <dbReference type="NCBI Taxonomy" id="5949"/>
    <lineage>
        <taxon>Eukaryota</taxon>
        <taxon>Sar</taxon>
        <taxon>Alveolata</taxon>
        <taxon>Ciliophora</taxon>
        <taxon>Intramacronucleata</taxon>
        <taxon>Spirotrichea</taxon>
        <taxon>Stichotrichia</taxon>
        <taxon>Sporadotrichida</taxon>
        <taxon>Oxytrichidae</taxon>
        <taxon>Stylonychinae</taxon>
        <taxon>Stylonychia</taxon>
    </lineage>
</organism>